<organism evidence="6 7">
    <name type="scientific">Crepidotus variabilis</name>
    <dbReference type="NCBI Taxonomy" id="179855"/>
    <lineage>
        <taxon>Eukaryota</taxon>
        <taxon>Fungi</taxon>
        <taxon>Dikarya</taxon>
        <taxon>Basidiomycota</taxon>
        <taxon>Agaricomycotina</taxon>
        <taxon>Agaricomycetes</taxon>
        <taxon>Agaricomycetidae</taxon>
        <taxon>Agaricales</taxon>
        <taxon>Agaricineae</taxon>
        <taxon>Crepidotaceae</taxon>
        <taxon>Crepidotus</taxon>
    </lineage>
</organism>
<reference evidence="6" key="1">
    <citation type="submission" date="2020-11" db="EMBL/GenBank/DDBJ databases">
        <authorList>
            <consortium name="DOE Joint Genome Institute"/>
            <person name="Ahrendt S."/>
            <person name="Riley R."/>
            <person name="Andreopoulos W."/>
            <person name="Labutti K."/>
            <person name="Pangilinan J."/>
            <person name="Ruiz-Duenas F.J."/>
            <person name="Barrasa J.M."/>
            <person name="Sanchez-Garcia M."/>
            <person name="Camarero S."/>
            <person name="Miyauchi S."/>
            <person name="Serrano A."/>
            <person name="Linde D."/>
            <person name="Babiker R."/>
            <person name="Drula E."/>
            <person name="Ayuso-Fernandez I."/>
            <person name="Pacheco R."/>
            <person name="Padilla G."/>
            <person name="Ferreira P."/>
            <person name="Barriuso J."/>
            <person name="Kellner H."/>
            <person name="Castanera R."/>
            <person name="Alfaro M."/>
            <person name="Ramirez L."/>
            <person name="Pisabarro A.G."/>
            <person name="Kuo A."/>
            <person name="Tritt A."/>
            <person name="Lipzen A."/>
            <person name="He G."/>
            <person name="Yan M."/>
            <person name="Ng V."/>
            <person name="Cullen D."/>
            <person name="Martin F."/>
            <person name="Rosso M.-N."/>
            <person name="Henrissat B."/>
            <person name="Hibbett D."/>
            <person name="Martinez A.T."/>
            <person name="Grigoriev I.V."/>
        </authorList>
    </citation>
    <scope>NUCLEOTIDE SEQUENCE</scope>
    <source>
        <strain evidence="6">CBS 506.95</strain>
    </source>
</reference>
<dbReference type="Gene3D" id="6.10.140.2220">
    <property type="match status" value="1"/>
</dbReference>
<protein>
    <recommendedName>
        <fullName evidence="5">MYND-type domain-containing protein</fullName>
    </recommendedName>
</protein>
<dbReference type="EMBL" id="MU157874">
    <property type="protein sequence ID" value="KAF9526246.1"/>
    <property type="molecule type" value="Genomic_DNA"/>
</dbReference>
<dbReference type="AlphaFoldDB" id="A0A9P6JML5"/>
<feature type="domain" description="MYND-type" evidence="5">
    <location>
        <begin position="104"/>
        <end position="155"/>
    </location>
</feature>
<evidence type="ECO:0000259" key="5">
    <source>
        <dbReference type="PROSITE" id="PS50865"/>
    </source>
</evidence>
<dbReference type="OrthoDB" id="3202243at2759"/>
<dbReference type="Proteomes" id="UP000807306">
    <property type="component" value="Unassembled WGS sequence"/>
</dbReference>
<dbReference type="PROSITE" id="PS50865">
    <property type="entry name" value="ZF_MYND_2"/>
    <property type="match status" value="1"/>
</dbReference>
<name>A0A9P6JML5_9AGAR</name>
<dbReference type="InterPro" id="IPR002893">
    <property type="entry name" value="Znf_MYND"/>
</dbReference>
<dbReference type="GO" id="GO:0008270">
    <property type="term" value="F:zinc ion binding"/>
    <property type="evidence" value="ECO:0007669"/>
    <property type="project" value="UniProtKB-KW"/>
</dbReference>
<proteinExistence type="predicted"/>
<comment type="caution">
    <text evidence="6">The sequence shown here is derived from an EMBL/GenBank/DDBJ whole genome shotgun (WGS) entry which is preliminary data.</text>
</comment>
<dbReference type="SUPFAM" id="SSF144232">
    <property type="entry name" value="HIT/MYND zinc finger-like"/>
    <property type="match status" value="1"/>
</dbReference>
<keyword evidence="1" id="KW-0479">Metal-binding</keyword>
<evidence type="ECO:0000313" key="6">
    <source>
        <dbReference type="EMBL" id="KAF9526246.1"/>
    </source>
</evidence>
<dbReference type="Pfam" id="PF01753">
    <property type="entry name" value="zf-MYND"/>
    <property type="match status" value="1"/>
</dbReference>
<gene>
    <name evidence="6" type="ORF">CPB83DRAFT_940175</name>
</gene>
<evidence type="ECO:0000256" key="3">
    <source>
        <dbReference type="ARBA" id="ARBA00022833"/>
    </source>
</evidence>
<keyword evidence="7" id="KW-1185">Reference proteome</keyword>
<accession>A0A9P6JML5</accession>
<evidence type="ECO:0000256" key="2">
    <source>
        <dbReference type="ARBA" id="ARBA00022771"/>
    </source>
</evidence>
<sequence>MMTYLLDDSRIPDSMKSSERWQEVQEITYTLCYYYLRRALKKYPVSARGSKLIVVHPKLLTAGRVNYYVDIFEDLDRDITNANESRIFFVDALHPLWKRMYCFAPGCPKSIQLVGANFKAYSRCGIARYCGRKCQKADWKGSENHGKHVKHSRVCGLLGRFRQSTLIEGKVNPGEIVLEDESWVLLCRWYKSLVRSVEAEAEDDAPPVQTGWSGIAQSFIQYANTFLPFAVRSVWGGDPDALVSASWEDFIDILMEFMSLANSPTPIMTTL</sequence>
<evidence type="ECO:0000313" key="7">
    <source>
        <dbReference type="Proteomes" id="UP000807306"/>
    </source>
</evidence>
<evidence type="ECO:0000256" key="4">
    <source>
        <dbReference type="PROSITE-ProRule" id="PRU00134"/>
    </source>
</evidence>
<keyword evidence="2 4" id="KW-0863">Zinc-finger</keyword>
<evidence type="ECO:0000256" key="1">
    <source>
        <dbReference type="ARBA" id="ARBA00022723"/>
    </source>
</evidence>
<keyword evidence="3" id="KW-0862">Zinc</keyword>